<gene>
    <name evidence="14" type="ORF">DARMORV10_C03P79380.1</name>
</gene>
<evidence type="ECO:0000256" key="12">
    <source>
        <dbReference type="PIRSR" id="PIRSR602401-1"/>
    </source>
</evidence>
<keyword evidence="10 13" id="KW-0503">Monooxygenase</keyword>
<comment type="subcellular location">
    <subcellularLocation>
        <location evidence="2">Membrane</location>
        <topology evidence="2">Single-pass membrane protein</topology>
    </subcellularLocation>
</comment>
<dbReference type="PRINTS" id="PR00385">
    <property type="entry name" value="P450"/>
</dbReference>
<dbReference type="InterPro" id="IPR001128">
    <property type="entry name" value="Cyt_P450"/>
</dbReference>
<dbReference type="InterPro" id="IPR050651">
    <property type="entry name" value="Plant_Cytochrome_P450_Monoox"/>
</dbReference>
<evidence type="ECO:0000256" key="9">
    <source>
        <dbReference type="ARBA" id="ARBA00023004"/>
    </source>
</evidence>
<comment type="cofactor">
    <cofactor evidence="1 12">
        <name>heme</name>
        <dbReference type="ChEBI" id="CHEBI:30413"/>
    </cofactor>
</comment>
<dbReference type="AlphaFoldDB" id="A0A816ILN6"/>
<organism evidence="14">
    <name type="scientific">Brassica napus</name>
    <name type="common">Rape</name>
    <dbReference type="NCBI Taxonomy" id="3708"/>
    <lineage>
        <taxon>Eukaryota</taxon>
        <taxon>Viridiplantae</taxon>
        <taxon>Streptophyta</taxon>
        <taxon>Embryophyta</taxon>
        <taxon>Tracheophyta</taxon>
        <taxon>Spermatophyta</taxon>
        <taxon>Magnoliopsida</taxon>
        <taxon>eudicotyledons</taxon>
        <taxon>Gunneridae</taxon>
        <taxon>Pentapetalae</taxon>
        <taxon>rosids</taxon>
        <taxon>malvids</taxon>
        <taxon>Brassicales</taxon>
        <taxon>Brassicaceae</taxon>
        <taxon>Brassiceae</taxon>
        <taxon>Brassica</taxon>
    </lineage>
</organism>
<keyword evidence="9 12" id="KW-0408">Iron</keyword>
<dbReference type="InterPro" id="IPR017972">
    <property type="entry name" value="Cyt_P450_CS"/>
</dbReference>
<evidence type="ECO:0000256" key="5">
    <source>
        <dbReference type="ARBA" id="ARBA00022692"/>
    </source>
</evidence>
<keyword evidence="7" id="KW-1133">Transmembrane helix</keyword>
<protein>
    <submittedName>
        <fullName evidence="14">(rape) hypothetical protein</fullName>
    </submittedName>
</protein>
<evidence type="ECO:0000256" key="11">
    <source>
        <dbReference type="ARBA" id="ARBA00023136"/>
    </source>
</evidence>
<keyword evidence="11" id="KW-0472">Membrane</keyword>
<keyword evidence="5" id="KW-0812">Transmembrane</keyword>
<keyword evidence="6 12" id="KW-0479">Metal-binding</keyword>
<evidence type="ECO:0000256" key="7">
    <source>
        <dbReference type="ARBA" id="ARBA00022989"/>
    </source>
</evidence>
<dbReference type="InterPro" id="IPR002401">
    <property type="entry name" value="Cyt_P450_E_grp-I"/>
</dbReference>
<evidence type="ECO:0000256" key="1">
    <source>
        <dbReference type="ARBA" id="ARBA00001971"/>
    </source>
</evidence>
<evidence type="ECO:0000256" key="8">
    <source>
        <dbReference type="ARBA" id="ARBA00023002"/>
    </source>
</evidence>
<evidence type="ECO:0000256" key="2">
    <source>
        <dbReference type="ARBA" id="ARBA00004167"/>
    </source>
</evidence>
<dbReference type="GO" id="GO:0016020">
    <property type="term" value="C:membrane"/>
    <property type="evidence" value="ECO:0007669"/>
    <property type="project" value="UniProtKB-SubCell"/>
</dbReference>
<name>A0A816ILN6_BRANA</name>
<dbReference type="PANTHER" id="PTHR47947">
    <property type="entry name" value="CYTOCHROME P450 82C3-RELATED"/>
    <property type="match status" value="1"/>
</dbReference>
<dbReference type="GO" id="GO:0016705">
    <property type="term" value="F:oxidoreductase activity, acting on paired donors, with incorporation or reduction of molecular oxygen"/>
    <property type="evidence" value="ECO:0007669"/>
    <property type="project" value="InterPro"/>
</dbReference>
<dbReference type="GO" id="GO:0020037">
    <property type="term" value="F:heme binding"/>
    <property type="evidence" value="ECO:0007669"/>
    <property type="project" value="InterPro"/>
</dbReference>
<dbReference type="GO" id="GO:0005506">
    <property type="term" value="F:iron ion binding"/>
    <property type="evidence" value="ECO:0007669"/>
    <property type="project" value="InterPro"/>
</dbReference>
<accession>A0A816ILN6</accession>
<keyword evidence="8 13" id="KW-0560">Oxidoreductase</keyword>
<feature type="binding site" description="axial binding residue" evidence="12">
    <location>
        <position position="282"/>
    </location>
    <ligand>
        <name>heme</name>
        <dbReference type="ChEBI" id="CHEBI:30413"/>
    </ligand>
    <ligandPart>
        <name>Fe</name>
        <dbReference type="ChEBI" id="CHEBI:18248"/>
    </ligandPart>
</feature>
<dbReference type="Pfam" id="PF00067">
    <property type="entry name" value="p450"/>
    <property type="match status" value="1"/>
</dbReference>
<dbReference type="InterPro" id="IPR036396">
    <property type="entry name" value="Cyt_P450_sf"/>
</dbReference>
<evidence type="ECO:0000256" key="4">
    <source>
        <dbReference type="ARBA" id="ARBA00022617"/>
    </source>
</evidence>
<dbReference type="EMBL" id="HG994367">
    <property type="protein sequence ID" value="CAF1710300.1"/>
    <property type="molecule type" value="Genomic_DNA"/>
</dbReference>
<dbReference type="PRINTS" id="PR00463">
    <property type="entry name" value="EP450I"/>
</dbReference>
<evidence type="ECO:0000256" key="3">
    <source>
        <dbReference type="ARBA" id="ARBA00010617"/>
    </source>
</evidence>
<evidence type="ECO:0000256" key="10">
    <source>
        <dbReference type="ARBA" id="ARBA00023033"/>
    </source>
</evidence>
<proteinExistence type="inferred from homology"/>
<comment type="similarity">
    <text evidence="3 13">Belongs to the cytochrome P450 family.</text>
</comment>
<dbReference type="Proteomes" id="UP001295469">
    <property type="component" value="Chromosome C03"/>
</dbReference>
<reference evidence="14" key="1">
    <citation type="submission" date="2021-01" db="EMBL/GenBank/DDBJ databases">
        <authorList>
            <consortium name="Genoscope - CEA"/>
            <person name="William W."/>
        </authorList>
    </citation>
    <scope>NUCLEOTIDE SEQUENCE</scope>
</reference>
<dbReference type="PROSITE" id="PS00086">
    <property type="entry name" value="CYTOCHROME_P450"/>
    <property type="match status" value="1"/>
</dbReference>
<evidence type="ECO:0000256" key="13">
    <source>
        <dbReference type="RuleBase" id="RU000461"/>
    </source>
</evidence>
<dbReference type="Gene3D" id="1.10.630.10">
    <property type="entry name" value="Cytochrome P450"/>
    <property type="match status" value="1"/>
</dbReference>
<dbReference type="SUPFAM" id="SSF48264">
    <property type="entry name" value="Cytochrome P450"/>
    <property type="match status" value="1"/>
</dbReference>
<dbReference type="GO" id="GO:0004497">
    <property type="term" value="F:monooxygenase activity"/>
    <property type="evidence" value="ECO:0007669"/>
    <property type="project" value="UniProtKB-KW"/>
</dbReference>
<evidence type="ECO:0000256" key="6">
    <source>
        <dbReference type="ARBA" id="ARBA00022723"/>
    </source>
</evidence>
<dbReference type="PANTHER" id="PTHR47947:SF62">
    <property type="entry name" value="CYTOCHROME P450, FAMILY 81, SUBFAMILY D, POLYPEPTIDE 5"/>
    <property type="match status" value="1"/>
</dbReference>
<evidence type="ECO:0000313" key="14">
    <source>
        <dbReference type="EMBL" id="CAF1710300.1"/>
    </source>
</evidence>
<keyword evidence="4 12" id="KW-0349">Heme</keyword>
<sequence>MLTRLSRDALISKEVEVESLFYDLTFNNIVRMVTGKIYYGEDASDKAEADTFKKLIAYITSTSGARHPGEYLPFLKIFGRSFEKKVKAVGEAMDAILQRLLDECRGNKDGNTMVNHLLSLQQQDPEYYSEVIIKGLMLGIMFAASETSAVTIEWAMASLLNHPELLEKLKREIDEKIGQDRLIEEIDIPNLPYLQNVVSETLRLYPAAPLLVPRLTVEDIKIGGYDVPRETMVMVNAWSIHRDPELWTEPERFNPDRFNGGGEGEKDDVRMLITFGSGRRMCPGAGLANKIVTLALGSLIQCFDWGRVNGKKIDMTEGPEMAMRKVVPLRAMCQLRPVMNKLLTESKV</sequence>